<sequence>MPSFSVVEFVDEVDHDGCMKAVNEGTPHASNWILCNVRVMGNAANYADARAKLHQAEYSSDLTDTDGGSRTRKASAKVLQSQMSSQSESSERSDLEELPPTPPDQFLGPAAKKMTSRVAGPAL</sequence>
<comment type="caution">
    <text evidence="1">The sequence shown here is derived from an EMBL/GenBank/DDBJ whole genome shotgun (WGS) entry which is preliminary data.</text>
</comment>
<evidence type="ECO:0000313" key="2">
    <source>
        <dbReference type="Proteomes" id="UP001157502"/>
    </source>
</evidence>
<proteinExistence type="predicted"/>
<gene>
    <name evidence="1" type="ORF">DPEC_G00238710</name>
</gene>
<protein>
    <submittedName>
        <fullName evidence="1">Uncharacterized protein</fullName>
    </submittedName>
</protein>
<keyword evidence="2" id="KW-1185">Reference proteome</keyword>
<evidence type="ECO:0000313" key="1">
    <source>
        <dbReference type="EMBL" id="KAJ7996597.1"/>
    </source>
</evidence>
<reference evidence="1" key="1">
    <citation type="submission" date="2021-05" db="EMBL/GenBank/DDBJ databases">
        <authorList>
            <person name="Pan Q."/>
            <person name="Jouanno E."/>
            <person name="Zahm M."/>
            <person name="Klopp C."/>
            <person name="Cabau C."/>
            <person name="Louis A."/>
            <person name="Berthelot C."/>
            <person name="Parey E."/>
            <person name="Roest Crollius H."/>
            <person name="Montfort J."/>
            <person name="Robinson-Rechavi M."/>
            <person name="Bouchez O."/>
            <person name="Lampietro C."/>
            <person name="Lopez Roques C."/>
            <person name="Donnadieu C."/>
            <person name="Postlethwait J."/>
            <person name="Bobe J."/>
            <person name="Dillon D."/>
            <person name="Chandos A."/>
            <person name="von Hippel F."/>
            <person name="Guiguen Y."/>
        </authorList>
    </citation>
    <scope>NUCLEOTIDE SEQUENCE</scope>
    <source>
        <strain evidence="1">YG-Jan2019</strain>
    </source>
</reference>
<name>A0ACC2FZ07_DALPE</name>
<organism evidence="1 2">
    <name type="scientific">Dallia pectoralis</name>
    <name type="common">Alaska blackfish</name>
    <dbReference type="NCBI Taxonomy" id="75939"/>
    <lineage>
        <taxon>Eukaryota</taxon>
        <taxon>Metazoa</taxon>
        <taxon>Chordata</taxon>
        <taxon>Craniata</taxon>
        <taxon>Vertebrata</taxon>
        <taxon>Euteleostomi</taxon>
        <taxon>Actinopterygii</taxon>
        <taxon>Neopterygii</taxon>
        <taxon>Teleostei</taxon>
        <taxon>Protacanthopterygii</taxon>
        <taxon>Esociformes</taxon>
        <taxon>Umbridae</taxon>
        <taxon>Dallia</taxon>
    </lineage>
</organism>
<dbReference type="Proteomes" id="UP001157502">
    <property type="component" value="Chromosome 20"/>
</dbReference>
<dbReference type="EMBL" id="CM055747">
    <property type="protein sequence ID" value="KAJ7996597.1"/>
    <property type="molecule type" value="Genomic_DNA"/>
</dbReference>
<accession>A0ACC2FZ07</accession>